<protein>
    <submittedName>
        <fullName evidence="1">Uncharacterized protein</fullName>
    </submittedName>
</protein>
<evidence type="ECO:0000313" key="2">
    <source>
        <dbReference type="Proteomes" id="UP000030764"/>
    </source>
</evidence>
<sequence>MDTANSKTGSGDSTIPVASRVLVSLVHRWTGALSYLRKGCSMGNKRAIEWEPKGLLNCRRQKGERAIKWEPKGLLNVAIGGKVERSTQAGVPFSCPFGADSSIALFVPIQ</sequence>
<keyword evidence="2" id="KW-1185">Reference proteome</keyword>
<evidence type="ECO:0000313" key="1">
    <source>
        <dbReference type="EMBL" id="KFD48200.1"/>
    </source>
</evidence>
<proteinExistence type="predicted"/>
<dbReference type="AlphaFoldDB" id="A0A085LTA4"/>
<organism evidence="1 2">
    <name type="scientific">Trichuris suis</name>
    <name type="common">pig whipworm</name>
    <dbReference type="NCBI Taxonomy" id="68888"/>
    <lineage>
        <taxon>Eukaryota</taxon>
        <taxon>Metazoa</taxon>
        <taxon>Ecdysozoa</taxon>
        <taxon>Nematoda</taxon>
        <taxon>Enoplea</taxon>
        <taxon>Dorylaimia</taxon>
        <taxon>Trichinellida</taxon>
        <taxon>Trichuridae</taxon>
        <taxon>Trichuris</taxon>
    </lineage>
</organism>
<name>A0A085LTA4_9BILA</name>
<reference evidence="1 2" key="1">
    <citation type="journal article" date="2014" name="Nat. Genet.">
        <title>Genome and transcriptome of the porcine whipworm Trichuris suis.</title>
        <authorList>
            <person name="Jex A.R."/>
            <person name="Nejsum P."/>
            <person name="Schwarz E.M."/>
            <person name="Hu L."/>
            <person name="Young N.D."/>
            <person name="Hall R.S."/>
            <person name="Korhonen P.K."/>
            <person name="Liao S."/>
            <person name="Thamsborg S."/>
            <person name="Xia J."/>
            <person name="Xu P."/>
            <person name="Wang S."/>
            <person name="Scheerlinck J.P."/>
            <person name="Hofmann A."/>
            <person name="Sternberg P.W."/>
            <person name="Wang J."/>
            <person name="Gasser R.B."/>
        </authorList>
    </citation>
    <scope>NUCLEOTIDE SEQUENCE [LARGE SCALE GENOMIC DNA]</scope>
    <source>
        <strain evidence="1">DCEP-RM93M</strain>
    </source>
</reference>
<gene>
    <name evidence="1" type="ORF">M513_10914</name>
</gene>
<dbReference type="EMBL" id="KL363300">
    <property type="protein sequence ID" value="KFD48200.1"/>
    <property type="molecule type" value="Genomic_DNA"/>
</dbReference>
<dbReference type="Proteomes" id="UP000030764">
    <property type="component" value="Unassembled WGS sequence"/>
</dbReference>
<accession>A0A085LTA4</accession>